<name>A0A6J2KFP6_BOMMA</name>
<dbReference type="PANTHER" id="PTHR21439:SF0">
    <property type="entry name" value="PROTEIN OSCP1"/>
    <property type="match status" value="1"/>
</dbReference>
<evidence type="ECO:0000313" key="1">
    <source>
        <dbReference type="Proteomes" id="UP000504629"/>
    </source>
</evidence>
<dbReference type="RefSeq" id="XP_028041156.1">
    <property type="nucleotide sequence ID" value="XM_028185355.1"/>
</dbReference>
<evidence type="ECO:0000313" key="2">
    <source>
        <dbReference type="RefSeq" id="XP_028041156.1"/>
    </source>
</evidence>
<dbReference type="Pfam" id="PF10188">
    <property type="entry name" value="Oscp1"/>
    <property type="match status" value="1"/>
</dbReference>
<dbReference type="GeneID" id="114251169"/>
<reference evidence="2" key="1">
    <citation type="submission" date="2025-08" db="UniProtKB">
        <authorList>
            <consortium name="RefSeq"/>
        </authorList>
    </citation>
    <scope>IDENTIFICATION</scope>
    <source>
        <tissue evidence="2">Silk gland</tissue>
    </source>
</reference>
<dbReference type="GO" id="GO:0005886">
    <property type="term" value="C:plasma membrane"/>
    <property type="evidence" value="ECO:0007669"/>
    <property type="project" value="TreeGrafter"/>
</dbReference>
<keyword evidence="1" id="KW-1185">Reference proteome</keyword>
<sequence>MSHFATPFIVVNLGCEMIFVIDQRLKAQNIAMEKCEKVLTDIVTVLLHPKLLDELFIPQPVATQTVVKQLLDDISTTSIMRLDEYSLSKLWDLMTMIFKWQLSTATIQNIFDISRRHLRSVAALMPRNYSKDIIENAIKRFGILAQDLSDEDYKCLSNTVIFWFNQYHAKISVLLRLGLQRKDGTFCLPVSINPNIIKNLGENIYKYDSKKKTLYDYETCSADSNEINCILESIESIKSKSKVQIQLPIEFGNDFSTKQTLEIERNMLFESISTNVKTNTMDLRFSPEMPKSTQEDLLQMLDDFDN</sequence>
<dbReference type="PANTHER" id="PTHR21439">
    <property type="entry name" value="OXIDORED-NITRO DOMAIN-CONTAINING PROTEIN"/>
    <property type="match status" value="1"/>
</dbReference>
<dbReference type="AlphaFoldDB" id="A0A6J2KFP6"/>
<dbReference type="CTD" id="127700"/>
<organism evidence="1 2">
    <name type="scientific">Bombyx mandarina</name>
    <name type="common">Wild silk moth</name>
    <name type="synonym">Wild silkworm</name>
    <dbReference type="NCBI Taxonomy" id="7092"/>
    <lineage>
        <taxon>Eukaryota</taxon>
        <taxon>Metazoa</taxon>
        <taxon>Ecdysozoa</taxon>
        <taxon>Arthropoda</taxon>
        <taxon>Hexapoda</taxon>
        <taxon>Insecta</taxon>
        <taxon>Pterygota</taxon>
        <taxon>Neoptera</taxon>
        <taxon>Endopterygota</taxon>
        <taxon>Lepidoptera</taxon>
        <taxon>Glossata</taxon>
        <taxon>Ditrysia</taxon>
        <taxon>Bombycoidea</taxon>
        <taxon>Bombycidae</taxon>
        <taxon>Bombycinae</taxon>
        <taxon>Bombyx</taxon>
    </lineage>
</organism>
<dbReference type="KEGG" id="bman:114251169"/>
<protein>
    <submittedName>
        <fullName evidence="2">Protein OSCP1</fullName>
    </submittedName>
</protein>
<dbReference type="Proteomes" id="UP000504629">
    <property type="component" value="Unplaced"/>
</dbReference>
<accession>A0A6J2KFP6</accession>
<dbReference type="InterPro" id="IPR019332">
    <property type="entry name" value="OSCP1"/>
</dbReference>
<proteinExistence type="predicted"/>
<dbReference type="OrthoDB" id="2157380at2759"/>
<gene>
    <name evidence="2" type="primary">LOC114251169</name>
</gene>
<dbReference type="GO" id="GO:0005737">
    <property type="term" value="C:cytoplasm"/>
    <property type="evidence" value="ECO:0007669"/>
    <property type="project" value="TreeGrafter"/>
</dbReference>